<gene>
    <name evidence="1" type="ORF">LCGC14_1339020</name>
</gene>
<sequence>KTLEPNHSFQTVLVISGGLHKEELIKNIIEGKMNAMKFLYQVNRSVKSKHQNLQEEAFIKINRQQAEDCK</sequence>
<protein>
    <submittedName>
        <fullName evidence="1">Uncharacterized protein</fullName>
    </submittedName>
</protein>
<feature type="non-terminal residue" evidence="1">
    <location>
        <position position="1"/>
    </location>
</feature>
<accession>A0A0F9KE22</accession>
<reference evidence="1" key="1">
    <citation type="journal article" date="2015" name="Nature">
        <title>Complex archaea that bridge the gap between prokaryotes and eukaryotes.</title>
        <authorList>
            <person name="Spang A."/>
            <person name="Saw J.H."/>
            <person name="Jorgensen S.L."/>
            <person name="Zaremba-Niedzwiedzka K."/>
            <person name="Martijn J."/>
            <person name="Lind A.E."/>
            <person name="van Eijk R."/>
            <person name="Schleper C."/>
            <person name="Guy L."/>
            <person name="Ettema T.J."/>
        </authorList>
    </citation>
    <scope>NUCLEOTIDE SEQUENCE</scope>
</reference>
<dbReference type="AlphaFoldDB" id="A0A0F9KE22"/>
<organism evidence="1">
    <name type="scientific">marine sediment metagenome</name>
    <dbReference type="NCBI Taxonomy" id="412755"/>
    <lineage>
        <taxon>unclassified sequences</taxon>
        <taxon>metagenomes</taxon>
        <taxon>ecological metagenomes</taxon>
    </lineage>
</organism>
<comment type="caution">
    <text evidence="1">The sequence shown here is derived from an EMBL/GenBank/DDBJ whole genome shotgun (WGS) entry which is preliminary data.</text>
</comment>
<name>A0A0F9KE22_9ZZZZ</name>
<evidence type="ECO:0000313" key="1">
    <source>
        <dbReference type="EMBL" id="KKM80519.1"/>
    </source>
</evidence>
<proteinExistence type="predicted"/>
<dbReference type="EMBL" id="LAZR01008169">
    <property type="protein sequence ID" value="KKM80519.1"/>
    <property type="molecule type" value="Genomic_DNA"/>
</dbReference>